<feature type="region of interest" description="Disordered" evidence="4">
    <location>
        <begin position="582"/>
        <end position="649"/>
    </location>
</feature>
<dbReference type="InterPro" id="IPR038726">
    <property type="entry name" value="PDDEXK_AddAB-type"/>
</dbReference>
<evidence type="ECO:0000256" key="3">
    <source>
        <dbReference type="ARBA" id="ARBA00023242"/>
    </source>
</evidence>
<keyword evidence="7" id="KW-1185">Reference proteome</keyword>
<evidence type="ECO:0000313" key="7">
    <source>
        <dbReference type="Proteomes" id="UP001201812"/>
    </source>
</evidence>
<dbReference type="GO" id="GO:0003677">
    <property type="term" value="F:DNA binding"/>
    <property type="evidence" value="ECO:0007669"/>
    <property type="project" value="InterPro"/>
</dbReference>
<evidence type="ECO:0000256" key="2">
    <source>
        <dbReference type="ARBA" id="ARBA00006809"/>
    </source>
</evidence>
<dbReference type="PANTHER" id="PTHR13213:SF2">
    <property type="entry name" value="MYB-BINDING PROTEIN 1A"/>
    <property type="match status" value="1"/>
</dbReference>
<dbReference type="GO" id="GO:0005730">
    <property type="term" value="C:nucleolus"/>
    <property type="evidence" value="ECO:0007669"/>
    <property type="project" value="InterPro"/>
</dbReference>
<dbReference type="AlphaFoldDB" id="A0AAD4NBG5"/>
<evidence type="ECO:0000259" key="5">
    <source>
        <dbReference type="Pfam" id="PF12705"/>
    </source>
</evidence>
<accession>A0AAD4NBG5</accession>
<gene>
    <name evidence="6" type="ORF">DdX_05249</name>
</gene>
<sequence>MHRPSESLMNEFYNIAECNTEKRLSAVANFVQTEEVEEHKDYVLGRLIAGLGSSRAASRHGFSTALVFMLKKYGADFSLDELFSIANKKLDSKSSSMEGSKGAIGWHLLCTSCFLSGNYLEETEKLIQKQLRLVSDHAFLRAAVCDSIVRLCNEQTEEFFCEHILPIIGAGLAKPIEEQTAEGLLMIIGLKSKFSKILRKKFNLPLKKNRLLLEESQYPSLIQILKDADKCLKLPLILALMRIGQENNKFVRYYRNIVEEYAMHGDESKAIIRYFDLLNQILLAVGTDGKPQVSDEQLFSIFNETLVKSMRKYSHRSDPNYRGVHLLIGSLLERFEERLSVANLEQGQLLDLIALVDRIDHGDFDTKVGCRVKFSEFLVGKLEGEALMTFIDKALTQEPWSLRRLEGSAFSKQDADTKTAILTKIVESKRSSEHDFNIVCSLIDQCFVVKFRRFHFMNVVVSESDINMLLSVAANISSKFGKYKTDMITEFRPVFTFAAIMKILSLVCPERSDKQQYIVDSKEARRCAKEFDGSIFVDLLMSVLIRKNRVHRAIVFYVFNAMISRIGAIEAGHIIRTIGKSDKQIAGDDEEEESDDDFEPITEAELEDLKRKQEMDVKEDDDEDIDDDIDSVSSDDSDEDSEKDDEVDVKLTKDVQKALGDASFLDEHDENEDYEMSDNEMAKLDEALAEAFRKNSSKEKRLQQEEFRVFRGKCLDMLNIYLTKANSDSLEIFAEQLKQLNEQFLKNGIKEFKIKIDALLQLIKERSKKEKKEPISMTASALRRVVYGTRFETSIANVLHSFPNSLYQLVPPKEERKETTLAYKRIVRRWVDRDKAEGEVSEFETEVCDIEPTNSENQLKSEKRPFKGVLSIDIERSANNPWKDMLGIPSVSTIEGCVGEKRALYLWQENLIANMGYPGFKEVTQERKSSGILFHSIIEKLLAELKETGKVTASDEIHEKCEEKKVSGYFESALSFLKTLKSHDQMCLEQSTVSIPLCYRGRFDAIVEYEGSLTVMDWKTVSGLSVKSHKNAKQTLKDLYANPGQIAAYVAAINSDPNFSRLPKICQGAIVLCYEDGREAEVVGMTEKDIQEYFELWLDKVNRFWWEVENRRPNNTGEISFVYDPREEDSSRKE</sequence>
<evidence type="ECO:0000313" key="6">
    <source>
        <dbReference type="EMBL" id="KAI1720997.1"/>
    </source>
</evidence>
<comment type="similarity">
    <text evidence="2">Belongs to the MYBBP1A family.</text>
</comment>
<organism evidence="6 7">
    <name type="scientific">Ditylenchus destructor</name>
    <dbReference type="NCBI Taxonomy" id="166010"/>
    <lineage>
        <taxon>Eukaryota</taxon>
        <taxon>Metazoa</taxon>
        <taxon>Ecdysozoa</taxon>
        <taxon>Nematoda</taxon>
        <taxon>Chromadorea</taxon>
        <taxon>Rhabditida</taxon>
        <taxon>Tylenchina</taxon>
        <taxon>Tylenchomorpha</taxon>
        <taxon>Sphaerularioidea</taxon>
        <taxon>Anguinidae</taxon>
        <taxon>Anguininae</taxon>
        <taxon>Ditylenchus</taxon>
    </lineage>
</organism>
<dbReference type="GO" id="GO:0006355">
    <property type="term" value="P:regulation of DNA-templated transcription"/>
    <property type="evidence" value="ECO:0007669"/>
    <property type="project" value="InterPro"/>
</dbReference>
<name>A0AAD4NBG5_9BILA</name>
<feature type="domain" description="PD-(D/E)XK endonuclease-like" evidence="5">
    <location>
        <begin position="923"/>
        <end position="1101"/>
    </location>
</feature>
<keyword evidence="3" id="KW-0539">Nucleus</keyword>
<feature type="compositionally biased region" description="Acidic residues" evidence="4">
    <location>
        <begin position="617"/>
        <end position="647"/>
    </location>
</feature>
<feature type="compositionally biased region" description="Acidic residues" evidence="4">
    <location>
        <begin position="587"/>
        <end position="606"/>
    </location>
</feature>
<dbReference type="InterPro" id="IPR016024">
    <property type="entry name" value="ARM-type_fold"/>
</dbReference>
<dbReference type="Pfam" id="PF12705">
    <property type="entry name" value="PDDEXK_1"/>
    <property type="match status" value="1"/>
</dbReference>
<protein>
    <submittedName>
        <fullName evidence="6">DNA polymerase phi domain-containing protein</fullName>
    </submittedName>
</protein>
<dbReference type="SUPFAM" id="SSF48371">
    <property type="entry name" value="ARM repeat"/>
    <property type="match status" value="1"/>
</dbReference>
<dbReference type="Proteomes" id="UP001201812">
    <property type="component" value="Unassembled WGS sequence"/>
</dbReference>
<comment type="caution">
    <text evidence="6">The sequence shown here is derived from an EMBL/GenBank/DDBJ whole genome shotgun (WGS) entry which is preliminary data.</text>
</comment>
<evidence type="ECO:0000256" key="1">
    <source>
        <dbReference type="ARBA" id="ARBA00004123"/>
    </source>
</evidence>
<dbReference type="Pfam" id="PF04931">
    <property type="entry name" value="DNA_pol_phi"/>
    <property type="match status" value="2"/>
</dbReference>
<reference evidence="6" key="1">
    <citation type="submission" date="2022-01" db="EMBL/GenBank/DDBJ databases">
        <title>Genome Sequence Resource for Two Populations of Ditylenchus destructor, the Migratory Endoparasitic Phytonematode.</title>
        <authorList>
            <person name="Zhang H."/>
            <person name="Lin R."/>
            <person name="Xie B."/>
        </authorList>
    </citation>
    <scope>NUCLEOTIDE SEQUENCE</scope>
    <source>
        <strain evidence="6">BazhouSP</strain>
    </source>
</reference>
<evidence type="ECO:0000256" key="4">
    <source>
        <dbReference type="SAM" id="MobiDB-lite"/>
    </source>
</evidence>
<dbReference type="EMBL" id="JAKKPZ010000005">
    <property type="protein sequence ID" value="KAI1720997.1"/>
    <property type="molecule type" value="Genomic_DNA"/>
</dbReference>
<proteinExistence type="inferred from homology"/>
<dbReference type="PANTHER" id="PTHR13213">
    <property type="entry name" value="MYB-BINDING PROTEIN 1A FAMILY MEMBER"/>
    <property type="match status" value="1"/>
</dbReference>
<dbReference type="InterPro" id="IPR007015">
    <property type="entry name" value="DNA_pol_V/MYBBP1A"/>
</dbReference>
<feature type="compositionally biased region" description="Basic and acidic residues" evidence="4">
    <location>
        <begin position="607"/>
        <end position="616"/>
    </location>
</feature>
<comment type="subcellular location">
    <subcellularLocation>
        <location evidence="1">Nucleus</location>
    </subcellularLocation>
</comment>